<name>A0A371GCS2_MUCPR</name>
<comment type="caution">
    <text evidence="1">The sequence shown here is derived from an EMBL/GenBank/DDBJ whole genome shotgun (WGS) entry which is preliminary data.</text>
</comment>
<sequence>MLQFVLHGYCASVHTLIGTKPFSLVYGMEVQTHFNQLNLIKGKMLNTICHSKLYQKRLKKAFKKKA</sequence>
<accession>A0A371GCS2</accession>
<protein>
    <submittedName>
        <fullName evidence="1">Uncharacterized protein</fullName>
    </submittedName>
</protein>
<keyword evidence="2" id="KW-1185">Reference proteome</keyword>
<reference evidence="1" key="1">
    <citation type="submission" date="2018-05" db="EMBL/GenBank/DDBJ databases">
        <title>Draft genome of Mucuna pruriens seed.</title>
        <authorList>
            <person name="Nnadi N.E."/>
            <person name="Vos R."/>
            <person name="Hasami M.H."/>
            <person name="Devisetty U.K."/>
            <person name="Aguiy J.C."/>
        </authorList>
    </citation>
    <scope>NUCLEOTIDE SEQUENCE [LARGE SCALE GENOMIC DNA]</scope>
    <source>
        <strain evidence="1">JCA_2017</strain>
    </source>
</reference>
<dbReference type="AlphaFoldDB" id="A0A371GCS2"/>
<organism evidence="1 2">
    <name type="scientific">Mucuna pruriens</name>
    <name type="common">Velvet bean</name>
    <name type="synonym">Dolichos pruriens</name>
    <dbReference type="NCBI Taxonomy" id="157652"/>
    <lineage>
        <taxon>Eukaryota</taxon>
        <taxon>Viridiplantae</taxon>
        <taxon>Streptophyta</taxon>
        <taxon>Embryophyta</taxon>
        <taxon>Tracheophyta</taxon>
        <taxon>Spermatophyta</taxon>
        <taxon>Magnoliopsida</taxon>
        <taxon>eudicotyledons</taxon>
        <taxon>Gunneridae</taxon>
        <taxon>Pentapetalae</taxon>
        <taxon>rosids</taxon>
        <taxon>fabids</taxon>
        <taxon>Fabales</taxon>
        <taxon>Fabaceae</taxon>
        <taxon>Papilionoideae</taxon>
        <taxon>50 kb inversion clade</taxon>
        <taxon>NPAAA clade</taxon>
        <taxon>indigoferoid/millettioid clade</taxon>
        <taxon>Phaseoleae</taxon>
        <taxon>Mucuna</taxon>
    </lineage>
</organism>
<dbReference type="EMBL" id="QJKJ01006037">
    <property type="protein sequence ID" value="RDX88153.1"/>
    <property type="molecule type" value="Genomic_DNA"/>
</dbReference>
<feature type="non-terminal residue" evidence="1">
    <location>
        <position position="1"/>
    </location>
</feature>
<dbReference type="Proteomes" id="UP000257109">
    <property type="component" value="Unassembled WGS sequence"/>
</dbReference>
<gene>
    <name evidence="1" type="ORF">CR513_30294</name>
</gene>
<proteinExistence type="predicted"/>
<evidence type="ECO:0000313" key="1">
    <source>
        <dbReference type="EMBL" id="RDX88153.1"/>
    </source>
</evidence>
<evidence type="ECO:0000313" key="2">
    <source>
        <dbReference type="Proteomes" id="UP000257109"/>
    </source>
</evidence>